<protein>
    <recommendedName>
        <fullName evidence="1">Rho-GAP domain-containing protein</fullName>
    </recommendedName>
</protein>
<accession>R0KT59</accession>
<dbReference type="VEuPathDB" id="MicrosporidiaDB:NBO_46g0011"/>
<name>R0KT59_NOSB1</name>
<sequence>MTRVNPNNDFEINFMDTEKHGFSKCELLRRKHYINTTPPLNFNKLTELQKQRVRNEASRVFIKHEPTKWWNIFNCTKKIKSPERKIINLCIFEIINYISLYAHNIVHIFRADNKDKDIQIYVEALSRNEKIDYKAIRPEKLCTILKLYILNHLNGILSLDIASMLCSSFKKRSKLEYKALMAYLPYALSENESSLLIRMFNLFKIIDKNKEKTKMSIDSLLSLFSLVMFPKETFQAFDDLNIVKSIAQDIYCLDFNEIPFTMVPKIIKYI</sequence>
<dbReference type="Gene3D" id="1.10.555.10">
    <property type="entry name" value="Rho GTPase activation protein"/>
    <property type="match status" value="1"/>
</dbReference>
<proteinExistence type="predicted"/>
<dbReference type="GO" id="GO:0007165">
    <property type="term" value="P:signal transduction"/>
    <property type="evidence" value="ECO:0007669"/>
    <property type="project" value="InterPro"/>
</dbReference>
<dbReference type="HOGENOM" id="CLU_1030939_0_0_1"/>
<evidence type="ECO:0000313" key="2">
    <source>
        <dbReference type="EMBL" id="EOB13976.1"/>
    </source>
</evidence>
<gene>
    <name evidence="2" type="ORF">NBO_46g0011</name>
</gene>
<evidence type="ECO:0000313" key="3">
    <source>
        <dbReference type="Proteomes" id="UP000016927"/>
    </source>
</evidence>
<dbReference type="InterPro" id="IPR008936">
    <property type="entry name" value="Rho_GTPase_activation_prot"/>
</dbReference>
<dbReference type="OrthoDB" id="2196166at2759"/>
<organism evidence="2 3">
    <name type="scientific">Nosema bombycis (strain CQ1 / CVCC 102059)</name>
    <name type="common">Microsporidian parasite</name>
    <name type="synonym">Pebrine of silkworm</name>
    <dbReference type="NCBI Taxonomy" id="578461"/>
    <lineage>
        <taxon>Eukaryota</taxon>
        <taxon>Fungi</taxon>
        <taxon>Fungi incertae sedis</taxon>
        <taxon>Microsporidia</taxon>
        <taxon>Nosematidae</taxon>
        <taxon>Nosema</taxon>
    </lineage>
</organism>
<dbReference type="AlphaFoldDB" id="R0KT59"/>
<dbReference type="InterPro" id="IPR000198">
    <property type="entry name" value="RhoGAP_dom"/>
</dbReference>
<evidence type="ECO:0000259" key="1">
    <source>
        <dbReference type="Pfam" id="PF00620"/>
    </source>
</evidence>
<reference evidence="2 3" key="1">
    <citation type="journal article" date="2013" name="BMC Genomics">
        <title>Comparative genomics of parasitic silkworm microsporidia reveal an association between genome expansion and host adaptation.</title>
        <authorList>
            <person name="Pan G."/>
            <person name="Xu J."/>
            <person name="Li T."/>
            <person name="Xia Q."/>
            <person name="Liu S.L."/>
            <person name="Zhang G."/>
            <person name="Li S."/>
            <person name="Li C."/>
            <person name="Liu H."/>
            <person name="Yang L."/>
            <person name="Liu T."/>
            <person name="Zhang X."/>
            <person name="Wu Z."/>
            <person name="Fan W."/>
            <person name="Dang X."/>
            <person name="Xiang H."/>
            <person name="Tao M."/>
            <person name="Li Y."/>
            <person name="Hu J."/>
            <person name="Li Z."/>
            <person name="Lin L."/>
            <person name="Luo J."/>
            <person name="Geng L."/>
            <person name="Wang L."/>
            <person name="Long M."/>
            <person name="Wan Y."/>
            <person name="He N."/>
            <person name="Zhang Z."/>
            <person name="Lu C."/>
            <person name="Keeling P.J."/>
            <person name="Wang J."/>
            <person name="Xiang Z."/>
            <person name="Zhou Z."/>
        </authorList>
    </citation>
    <scope>NUCLEOTIDE SEQUENCE [LARGE SCALE GENOMIC DNA]</scope>
    <source>
        <strain evidence="3">CQ1 / CVCC 102059</strain>
    </source>
</reference>
<dbReference type="OMA" id="NIVHIFR"/>
<dbReference type="Pfam" id="PF00620">
    <property type="entry name" value="RhoGAP"/>
    <property type="match status" value="1"/>
</dbReference>
<dbReference type="SUPFAM" id="SSF48350">
    <property type="entry name" value="GTPase activation domain, GAP"/>
    <property type="match status" value="1"/>
</dbReference>
<dbReference type="EMBL" id="KB908954">
    <property type="protein sequence ID" value="EOB13976.1"/>
    <property type="molecule type" value="Genomic_DNA"/>
</dbReference>
<feature type="domain" description="Rho-GAP" evidence="1">
    <location>
        <begin position="91"/>
        <end position="231"/>
    </location>
</feature>
<keyword evidence="3" id="KW-1185">Reference proteome</keyword>
<dbReference type="Proteomes" id="UP000016927">
    <property type="component" value="Unassembled WGS sequence"/>
</dbReference>